<dbReference type="Proteomes" id="UP000735302">
    <property type="component" value="Unassembled WGS sequence"/>
</dbReference>
<proteinExistence type="predicted"/>
<evidence type="ECO:0000313" key="2">
    <source>
        <dbReference type="Proteomes" id="UP000735302"/>
    </source>
</evidence>
<dbReference type="EMBL" id="BLXT01004553">
    <property type="protein sequence ID" value="GFO14277.1"/>
    <property type="molecule type" value="Genomic_DNA"/>
</dbReference>
<protein>
    <submittedName>
        <fullName evidence="1">Uncharacterized protein</fullName>
    </submittedName>
</protein>
<organism evidence="1 2">
    <name type="scientific">Plakobranchus ocellatus</name>
    <dbReference type="NCBI Taxonomy" id="259542"/>
    <lineage>
        <taxon>Eukaryota</taxon>
        <taxon>Metazoa</taxon>
        <taxon>Spiralia</taxon>
        <taxon>Lophotrochozoa</taxon>
        <taxon>Mollusca</taxon>
        <taxon>Gastropoda</taxon>
        <taxon>Heterobranchia</taxon>
        <taxon>Euthyneura</taxon>
        <taxon>Panpulmonata</taxon>
        <taxon>Sacoglossa</taxon>
        <taxon>Placobranchoidea</taxon>
        <taxon>Plakobranchidae</taxon>
        <taxon>Plakobranchus</taxon>
    </lineage>
</organism>
<reference evidence="1 2" key="1">
    <citation type="journal article" date="2021" name="Elife">
        <title>Chloroplast acquisition without the gene transfer in kleptoplastic sea slugs, Plakobranchus ocellatus.</title>
        <authorList>
            <person name="Maeda T."/>
            <person name="Takahashi S."/>
            <person name="Yoshida T."/>
            <person name="Shimamura S."/>
            <person name="Takaki Y."/>
            <person name="Nagai Y."/>
            <person name="Toyoda A."/>
            <person name="Suzuki Y."/>
            <person name="Arimoto A."/>
            <person name="Ishii H."/>
            <person name="Satoh N."/>
            <person name="Nishiyama T."/>
            <person name="Hasebe M."/>
            <person name="Maruyama T."/>
            <person name="Minagawa J."/>
            <person name="Obokata J."/>
            <person name="Shigenobu S."/>
        </authorList>
    </citation>
    <scope>NUCLEOTIDE SEQUENCE [LARGE SCALE GENOMIC DNA]</scope>
</reference>
<comment type="caution">
    <text evidence="1">The sequence shown here is derived from an EMBL/GenBank/DDBJ whole genome shotgun (WGS) entry which is preliminary data.</text>
</comment>
<sequence length="100" mass="11545">MACLIWRVVNLCHFEELCYLERSKEVKGSPLTCLGGKDRRSRIDAITDTDCEGVVVRKSTRVSRSFEWCLLLKIDTTPASKNRPYPVFYVDFPFTLPLSR</sequence>
<keyword evidence="2" id="KW-1185">Reference proteome</keyword>
<gene>
    <name evidence="1" type="ORF">PoB_004078200</name>
</gene>
<name>A0AAV4B508_9GAST</name>
<dbReference type="AlphaFoldDB" id="A0AAV4B508"/>
<evidence type="ECO:0000313" key="1">
    <source>
        <dbReference type="EMBL" id="GFO14277.1"/>
    </source>
</evidence>
<accession>A0AAV4B508</accession>